<reference evidence="1 2" key="1">
    <citation type="journal article" date="2019" name="Sci. Rep.">
        <title>Orb-weaving spider Araneus ventricosus genome elucidates the spidroin gene catalogue.</title>
        <authorList>
            <person name="Kono N."/>
            <person name="Nakamura H."/>
            <person name="Ohtoshi R."/>
            <person name="Moran D.A.P."/>
            <person name="Shinohara A."/>
            <person name="Yoshida Y."/>
            <person name="Fujiwara M."/>
            <person name="Mori M."/>
            <person name="Tomita M."/>
            <person name="Arakawa K."/>
        </authorList>
    </citation>
    <scope>NUCLEOTIDE SEQUENCE [LARGE SCALE GENOMIC DNA]</scope>
</reference>
<sequence length="104" mass="12292">MDMGRNRFTAVKADPRLNFIHYSNFQLLITVCYTPSVTDGRHCFCFSTGVHLRKAKSPNRHLCLELTFLPEWKYLESSFNVYDKIYRFIIIIIPESKKENRQGD</sequence>
<dbReference type="AlphaFoldDB" id="A0A4Y2EXY4"/>
<name>A0A4Y2EXY4_ARAVE</name>
<protein>
    <submittedName>
        <fullName evidence="1">Uncharacterized protein</fullName>
    </submittedName>
</protein>
<proteinExistence type="predicted"/>
<accession>A0A4Y2EXY4</accession>
<gene>
    <name evidence="1" type="ORF">AVEN_225615_1</name>
</gene>
<comment type="caution">
    <text evidence="1">The sequence shown here is derived from an EMBL/GenBank/DDBJ whole genome shotgun (WGS) entry which is preliminary data.</text>
</comment>
<evidence type="ECO:0000313" key="2">
    <source>
        <dbReference type="Proteomes" id="UP000499080"/>
    </source>
</evidence>
<organism evidence="1 2">
    <name type="scientific">Araneus ventricosus</name>
    <name type="common">Orbweaver spider</name>
    <name type="synonym">Epeira ventricosa</name>
    <dbReference type="NCBI Taxonomy" id="182803"/>
    <lineage>
        <taxon>Eukaryota</taxon>
        <taxon>Metazoa</taxon>
        <taxon>Ecdysozoa</taxon>
        <taxon>Arthropoda</taxon>
        <taxon>Chelicerata</taxon>
        <taxon>Arachnida</taxon>
        <taxon>Araneae</taxon>
        <taxon>Araneomorphae</taxon>
        <taxon>Entelegynae</taxon>
        <taxon>Araneoidea</taxon>
        <taxon>Araneidae</taxon>
        <taxon>Araneus</taxon>
    </lineage>
</organism>
<keyword evidence="2" id="KW-1185">Reference proteome</keyword>
<evidence type="ECO:0000313" key="1">
    <source>
        <dbReference type="EMBL" id="GBM34093.1"/>
    </source>
</evidence>
<dbReference type="EMBL" id="BGPR01000750">
    <property type="protein sequence ID" value="GBM34093.1"/>
    <property type="molecule type" value="Genomic_DNA"/>
</dbReference>
<dbReference type="Proteomes" id="UP000499080">
    <property type="component" value="Unassembled WGS sequence"/>
</dbReference>